<reference evidence="8 9" key="1">
    <citation type="submission" date="2019-02" db="EMBL/GenBank/DDBJ databases">
        <authorList>
            <person name="Li S.-H."/>
        </authorList>
    </citation>
    <scope>NUCLEOTIDE SEQUENCE [LARGE SCALE GENOMIC DNA]</scope>
    <source>
        <strain evidence="8 9">IMCC14385</strain>
    </source>
</reference>
<feature type="binding site" evidence="5">
    <location>
        <position position="139"/>
    </location>
    <ligand>
        <name>S-adenosyl-L-methionine</name>
        <dbReference type="ChEBI" id="CHEBI:59789"/>
    </ligand>
</feature>
<organism evidence="8 9">
    <name type="scientific">Halioglobus maricola</name>
    <dbReference type="NCBI Taxonomy" id="2601894"/>
    <lineage>
        <taxon>Bacteria</taxon>
        <taxon>Pseudomonadati</taxon>
        <taxon>Pseudomonadota</taxon>
        <taxon>Gammaproteobacteria</taxon>
        <taxon>Cellvibrionales</taxon>
        <taxon>Halieaceae</taxon>
        <taxon>Halioglobus</taxon>
    </lineage>
</organism>
<dbReference type="GO" id="GO:0003676">
    <property type="term" value="F:nucleic acid binding"/>
    <property type="evidence" value="ECO:0007669"/>
    <property type="project" value="InterPro"/>
</dbReference>
<evidence type="ECO:0000256" key="1">
    <source>
        <dbReference type="ARBA" id="ARBA00022603"/>
    </source>
</evidence>
<dbReference type="HAMAP" id="MF_02126">
    <property type="entry name" value="RF_methyltr_PrmC"/>
    <property type="match status" value="1"/>
</dbReference>
<name>A0A5P9NHZ0_9GAMM</name>
<dbReference type="EMBL" id="CP036422">
    <property type="protein sequence ID" value="QFU74814.1"/>
    <property type="molecule type" value="Genomic_DNA"/>
</dbReference>
<feature type="domain" description="Methyltransferase small" evidence="6">
    <location>
        <begin position="106"/>
        <end position="190"/>
    </location>
</feature>
<dbReference type="KEGG" id="halc:EY643_03650"/>
<dbReference type="PANTHER" id="PTHR18895">
    <property type="entry name" value="HEMK METHYLTRANSFERASE"/>
    <property type="match status" value="1"/>
</dbReference>
<evidence type="ECO:0000259" key="6">
    <source>
        <dbReference type="Pfam" id="PF05175"/>
    </source>
</evidence>
<comment type="catalytic activity">
    <reaction evidence="4 5">
        <text>L-glutaminyl-[peptide chain release factor] + S-adenosyl-L-methionine = N(5)-methyl-L-glutaminyl-[peptide chain release factor] + S-adenosyl-L-homocysteine + H(+)</text>
        <dbReference type="Rhea" id="RHEA:42896"/>
        <dbReference type="Rhea" id="RHEA-COMP:10271"/>
        <dbReference type="Rhea" id="RHEA-COMP:10272"/>
        <dbReference type="ChEBI" id="CHEBI:15378"/>
        <dbReference type="ChEBI" id="CHEBI:30011"/>
        <dbReference type="ChEBI" id="CHEBI:57856"/>
        <dbReference type="ChEBI" id="CHEBI:59789"/>
        <dbReference type="ChEBI" id="CHEBI:61891"/>
        <dbReference type="EC" id="2.1.1.297"/>
    </reaction>
</comment>
<keyword evidence="1 5" id="KW-0489">Methyltransferase</keyword>
<feature type="binding site" evidence="5">
    <location>
        <position position="167"/>
    </location>
    <ligand>
        <name>S-adenosyl-L-methionine</name>
        <dbReference type="ChEBI" id="CHEBI:59789"/>
    </ligand>
</feature>
<dbReference type="CDD" id="cd02440">
    <property type="entry name" value="AdoMet_MTases"/>
    <property type="match status" value="1"/>
</dbReference>
<evidence type="ECO:0000313" key="8">
    <source>
        <dbReference type="EMBL" id="QFU74814.1"/>
    </source>
</evidence>
<dbReference type="NCBIfam" id="TIGR03534">
    <property type="entry name" value="RF_mod_PrmC"/>
    <property type="match status" value="1"/>
</dbReference>
<dbReference type="AlphaFoldDB" id="A0A5P9NHZ0"/>
<accession>A0A5P9NHZ0</accession>
<dbReference type="SUPFAM" id="SSF53335">
    <property type="entry name" value="S-adenosyl-L-methionine-dependent methyltransferases"/>
    <property type="match status" value="1"/>
</dbReference>
<evidence type="ECO:0000256" key="5">
    <source>
        <dbReference type="HAMAP-Rule" id="MF_02126"/>
    </source>
</evidence>
<dbReference type="InterPro" id="IPR019874">
    <property type="entry name" value="RF_methyltr_PrmC"/>
</dbReference>
<proteinExistence type="inferred from homology"/>
<dbReference type="OrthoDB" id="9800643at2"/>
<dbReference type="InterPro" id="IPR029063">
    <property type="entry name" value="SAM-dependent_MTases_sf"/>
</dbReference>
<dbReference type="Pfam" id="PF17827">
    <property type="entry name" value="PrmC_N"/>
    <property type="match status" value="1"/>
</dbReference>
<dbReference type="InterPro" id="IPR007848">
    <property type="entry name" value="Small_mtfrase_dom"/>
</dbReference>
<feature type="binding site" evidence="5">
    <location>
        <begin position="182"/>
        <end position="185"/>
    </location>
    <ligand>
        <name>substrate</name>
    </ligand>
</feature>
<keyword evidence="2 5" id="KW-0808">Transferase</keyword>
<dbReference type="PANTHER" id="PTHR18895:SF74">
    <property type="entry name" value="MTRF1L RELEASE FACTOR GLUTAMINE METHYLTRANSFERASE"/>
    <property type="match status" value="1"/>
</dbReference>
<dbReference type="Proteomes" id="UP000326287">
    <property type="component" value="Chromosome"/>
</dbReference>
<dbReference type="RefSeq" id="WP_152660922.1">
    <property type="nucleotide sequence ID" value="NZ_CP036422.1"/>
</dbReference>
<dbReference type="InterPro" id="IPR002052">
    <property type="entry name" value="DNA_methylase_N6_adenine_CS"/>
</dbReference>
<dbReference type="Gene3D" id="3.40.50.150">
    <property type="entry name" value="Vaccinia Virus protein VP39"/>
    <property type="match status" value="1"/>
</dbReference>
<dbReference type="InterPro" id="IPR050320">
    <property type="entry name" value="N5-glutamine_MTase"/>
</dbReference>
<evidence type="ECO:0000256" key="2">
    <source>
        <dbReference type="ARBA" id="ARBA00022679"/>
    </source>
</evidence>
<evidence type="ECO:0000313" key="9">
    <source>
        <dbReference type="Proteomes" id="UP000326287"/>
    </source>
</evidence>
<comment type="similarity">
    <text evidence="5">Belongs to the protein N5-glutamine methyltransferase family. PrmC subfamily.</text>
</comment>
<dbReference type="NCBIfam" id="TIGR00536">
    <property type="entry name" value="hemK_fam"/>
    <property type="match status" value="1"/>
</dbReference>
<comment type="function">
    <text evidence="5">Methylates the class 1 translation termination release factors RF1/PrfA and RF2/PrfB on the glutamine residue of the universally conserved GGQ motif.</text>
</comment>
<evidence type="ECO:0000256" key="3">
    <source>
        <dbReference type="ARBA" id="ARBA00022691"/>
    </source>
</evidence>
<dbReference type="GO" id="GO:0102559">
    <property type="term" value="F:peptide chain release factor N(5)-glutamine methyltransferase activity"/>
    <property type="evidence" value="ECO:0007669"/>
    <property type="project" value="UniProtKB-EC"/>
</dbReference>
<keyword evidence="3 5" id="KW-0949">S-adenosyl-L-methionine</keyword>
<dbReference type="EC" id="2.1.1.297" evidence="5"/>
<sequence length="277" mass="30367">MATVAQLLRATDGLPGDSPQRDLEILLGHCLERSRTWLFTWPEAEVEEARLEQFNRMVARRRSGEPVAYIIGHREFWSLELEVDSSTLIPRPDTETLVEWALDLPLSDRARAVDLGTGTGAIALALASERPGWAVAGTDASAEAVALAQRNSQHCGLASVQMLQSDWFAALKGQRFDLIVSNPPYIEAQDPHLEQGDVRFEPHAALVAADDGLADLAHLSSEAPGYLAQGGWLLLEHGFNQAAAVRQLLLERGFSKVQSRRDMGGHERISGGQYLVE</sequence>
<dbReference type="FunFam" id="3.40.50.150:FF:000053">
    <property type="entry name" value="Release factor glutamine methyltransferase"/>
    <property type="match status" value="1"/>
</dbReference>
<protein>
    <recommendedName>
        <fullName evidence="5">Release factor glutamine methyltransferase</fullName>
        <shortName evidence="5">RF MTase</shortName>
        <ecNumber evidence="5">2.1.1.297</ecNumber>
    </recommendedName>
    <alternativeName>
        <fullName evidence="5">N5-glutamine methyltransferase PrmC</fullName>
    </alternativeName>
    <alternativeName>
        <fullName evidence="5">Protein-(glutamine-N5) MTase PrmC</fullName>
    </alternativeName>
    <alternativeName>
        <fullName evidence="5">Protein-glutamine N-methyltransferase PrmC</fullName>
    </alternativeName>
</protein>
<evidence type="ECO:0000259" key="7">
    <source>
        <dbReference type="Pfam" id="PF17827"/>
    </source>
</evidence>
<keyword evidence="9" id="KW-1185">Reference proteome</keyword>
<evidence type="ECO:0000256" key="4">
    <source>
        <dbReference type="ARBA" id="ARBA00048391"/>
    </source>
</evidence>
<gene>
    <name evidence="5 8" type="primary">prmC</name>
    <name evidence="8" type="ORF">EY643_03650</name>
</gene>
<dbReference type="PROSITE" id="PS00092">
    <property type="entry name" value="N6_MTASE"/>
    <property type="match status" value="1"/>
</dbReference>
<dbReference type="GO" id="GO:0032259">
    <property type="term" value="P:methylation"/>
    <property type="evidence" value="ECO:0007669"/>
    <property type="project" value="UniProtKB-KW"/>
</dbReference>
<feature type="binding site" evidence="5">
    <location>
        <position position="182"/>
    </location>
    <ligand>
        <name>S-adenosyl-L-methionine</name>
        <dbReference type="ChEBI" id="CHEBI:59789"/>
    </ligand>
</feature>
<feature type="binding site" evidence="5">
    <location>
        <begin position="116"/>
        <end position="120"/>
    </location>
    <ligand>
        <name>S-adenosyl-L-methionine</name>
        <dbReference type="ChEBI" id="CHEBI:59789"/>
    </ligand>
</feature>
<feature type="domain" description="Release factor glutamine methyltransferase N-terminal" evidence="7">
    <location>
        <begin position="17"/>
        <end position="72"/>
    </location>
</feature>
<dbReference type="Pfam" id="PF05175">
    <property type="entry name" value="MTS"/>
    <property type="match status" value="1"/>
</dbReference>
<dbReference type="Gene3D" id="1.10.8.10">
    <property type="entry name" value="DNA helicase RuvA subunit, C-terminal domain"/>
    <property type="match status" value="1"/>
</dbReference>
<dbReference type="InterPro" id="IPR004556">
    <property type="entry name" value="HemK-like"/>
</dbReference>
<dbReference type="InterPro" id="IPR040758">
    <property type="entry name" value="PrmC_N"/>
</dbReference>